<dbReference type="AlphaFoldDB" id="A0A8B6G5E2"/>
<dbReference type="Proteomes" id="UP000596742">
    <property type="component" value="Unassembled WGS sequence"/>
</dbReference>
<keyword evidence="1" id="KW-0732">Signal</keyword>
<feature type="chain" id="PRO_5032814921" description="H-type lectin domain-containing protein" evidence="1">
    <location>
        <begin position="24"/>
        <end position="141"/>
    </location>
</feature>
<evidence type="ECO:0000259" key="2">
    <source>
        <dbReference type="Pfam" id="PF09458"/>
    </source>
</evidence>
<dbReference type="OrthoDB" id="6109395at2759"/>
<dbReference type="InterPro" id="IPR019019">
    <property type="entry name" value="H-type_lectin_domain"/>
</dbReference>
<dbReference type="InterPro" id="IPR037221">
    <property type="entry name" value="H-type_lectin_dom_sf"/>
</dbReference>
<evidence type="ECO:0000313" key="4">
    <source>
        <dbReference type="Proteomes" id="UP000596742"/>
    </source>
</evidence>
<reference evidence="3" key="1">
    <citation type="submission" date="2018-11" db="EMBL/GenBank/DDBJ databases">
        <authorList>
            <person name="Alioto T."/>
            <person name="Alioto T."/>
        </authorList>
    </citation>
    <scope>NUCLEOTIDE SEQUENCE</scope>
</reference>
<accession>A0A8B6G5E2</accession>
<keyword evidence="4" id="KW-1185">Reference proteome</keyword>
<dbReference type="Gene3D" id="2.60.40.2080">
    <property type="match status" value="1"/>
</dbReference>
<proteinExistence type="predicted"/>
<protein>
    <recommendedName>
        <fullName evidence="2">H-type lectin domain-containing protein</fullName>
    </recommendedName>
</protein>
<comment type="caution">
    <text evidence="3">The sequence shown here is derived from an EMBL/GenBank/DDBJ whole genome shotgun (WGS) entry which is preliminary data.</text>
</comment>
<feature type="signal peptide" evidence="1">
    <location>
        <begin position="1"/>
        <end position="23"/>
    </location>
</feature>
<dbReference type="SUPFAM" id="SSF141086">
    <property type="entry name" value="Agglutinin HPA-like"/>
    <property type="match status" value="1"/>
</dbReference>
<gene>
    <name evidence="3" type="ORF">MGAL_10B066937</name>
</gene>
<dbReference type="GO" id="GO:0030246">
    <property type="term" value="F:carbohydrate binding"/>
    <property type="evidence" value="ECO:0007669"/>
    <property type="project" value="InterPro"/>
</dbReference>
<dbReference type="EMBL" id="UYJE01007892">
    <property type="protein sequence ID" value="VDI58850.1"/>
    <property type="molecule type" value="Genomic_DNA"/>
</dbReference>
<feature type="domain" description="H-type lectin" evidence="2">
    <location>
        <begin position="74"/>
        <end position="136"/>
    </location>
</feature>
<name>A0A8B6G5E2_MYTGA</name>
<sequence length="141" mass="15957">MLVFVMLCLTLACECCIEDRITALESRMFSIEQLKIRISSLERKLHSAQQMGCQSGVVELGESPLPNKQVCHIVRFHRPFLNIPAIVCGLRELEADKHHDVRINAMPFNVSTTGFAMKIFSWGESCTHNAIFSWMACPMIT</sequence>
<evidence type="ECO:0000256" key="1">
    <source>
        <dbReference type="SAM" id="SignalP"/>
    </source>
</evidence>
<organism evidence="3 4">
    <name type="scientific">Mytilus galloprovincialis</name>
    <name type="common">Mediterranean mussel</name>
    <dbReference type="NCBI Taxonomy" id="29158"/>
    <lineage>
        <taxon>Eukaryota</taxon>
        <taxon>Metazoa</taxon>
        <taxon>Spiralia</taxon>
        <taxon>Lophotrochozoa</taxon>
        <taxon>Mollusca</taxon>
        <taxon>Bivalvia</taxon>
        <taxon>Autobranchia</taxon>
        <taxon>Pteriomorphia</taxon>
        <taxon>Mytilida</taxon>
        <taxon>Mytiloidea</taxon>
        <taxon>Mytilidae</taxon>
        <taxon>Mytilinae</taxon>
        <taxon>Mytilus</taxon>
    </lineage>
</organism>
<evidence type="ECO:0000313" key="3">
    <source>
        <dbReference type="EMBL" id="VDI58850.1"/>
    </source>
</evidence>
<dbReference type="Pfam" id="PF09458">
    <property type="entry name" value="H_lectin"/>
    <property type="match status" value="1"/>
</dbReference>
<dbReference type="GO" id="GO:0007155">
    <property type="term" value="P:cell adhesion"/>
    <property type="evidence" value="ECO:0007669"/>
    <property type="project" value="InterPro"/>
</dbReference>